<reference evidence="2 3" key="1">
    <citation type="journal article" date="2009" name="Science">
        <title>Green evolution and dynamic adaptations revealed by genomes of the marine picoeukaryotes Micromonas.</title>
        <authorList>
            <person name="Worden A.Z."/>
            <person name="Lee J.H."/>
            <person name="Mock T."/>
            <person name="Rouze P."/>
            <person name="Simmons M.P."/>
            <person name="Aerts A.L."/>
            <person name="Allen A.E."/>
            <person name="Cuvelier M.L."/>
            <person name="Derelle E."/>
            <person name="Everett M.V."/>
            <person name="Foulon E."/>
            <person name="Grimwood J."/>
            <person name="Gundlach H."/>
            <person name="Henrissat B."/>
            <person name="Napoli C."/>
            <person name="McDonald S.M."/>
            <person name="Parker M.S."/>
            <person name="Rombauts S."/>
            <person name="Salamov A."/>
            <person name="Von Dassow P."/>
            <person name="Badger J.H."/>
            <person name="Coutinho P.M."/>
            <person name="Demir E."/>
            <person name="Dubchak I."/>
            <person name="Gentemann C."/>
            <person name="Eikrem W."/>
            <person name="Gready J.E."/>
            <person name="John U."/>
            <person name="Lanier W."/>
            <person name="Lindquist E.A."/>
            <person name="Lucas S."/>
            <person name="Mayer K.F."/>
            <person name="Moreau H."/>
            <person name="Not F."/>
            <person name="Otillar R."/>
            <person name="Panaud O."/>
            <person name="Pangilinan J."/>
            <person name="Paulsen I."/>
            <person name="Piegu B."/>
            <person name="Poliakov A."/>
            <person name="Robbens S."/>
            <person name="Schmutz J."/>
            <person name="Toulza E."/>
            <person name="Wyss T."/>
            <person name="Zelensky A."/>
            <person name="Zhou K."/>
            <person name="Armbrust E.V."/>
            <person name="Bhattacharya D."/>
            <person name="Goodenough U.W."/>
            <person name="Van de Peer Y."/>
            <person name="Grigoriev I.V."/>
        </authorList>
    </citation>
    <scope>NUCLEOTIDE SEQUENCE [LARGE SCALE GENOMIC DNA]</scope>
    <source>
        <strain evidence="3">RCC299 / NOUM17</strain>
    </source>
</reference>
<keyword evidence="1" id="KW-0175">Coiled coil</keyword>
<dbReference type="GeneID" id="8249878"/>
<feature type="coiled-coil region" evidence="1">
    <location>
        <begin position="10"/>
        <end position="51"/>
    </location>
</feature>
<dbReference type="RefSeq" id="XP_002506986.1">
    <property type="nucleotide sequence ID" value="XM_002506940.1"/>
</dbReference>
<evidence type="ECO:0000313" key="2">
    <source>
        <dbReference type="EMBL" id="ACO68244.1"/>
    </source>
</evidence>
<protein>
    <submittedName>
        <fullName evidence="2">Uncharacterized protein</fullName>
    </submittedName>
</protein>
<dbReference type="KEGG" id="mis:MICPUN_109668"/>
<dbReference type="EMBL" id="CP001335">
    <property type="protein sequence ID" value="ACO68244.1"/>
    <property type="molecule type" value="Genomic_DNA"/>
</dbReference>
<evidence type="ECO:0000313" key="3">
    <source>
        <dbReference type="Proteomes" id="UP000002009"/>
    </source>
</evidence>
<dbReference type="Proteomes" id="UP000002009">
    <property type="component" value="Chromosome 17"/>
</dbReference>
<evidence type="ECO:0000256" key="1">
    <source>
        <dbReference type="SAM" id="Coils"/>
    </source>
</evidence>
<organism evidence="2 3">
    <name type="scientific">Micromonas commoda (strain RCC299 / NOUM17 / CCMP2709)</name>
    <name type="common">Picoplanktonic green alga</name>
    <dbReference type="NCBI Taxonomy" id="296587"/>
    <lineage>
        <taxon>Eukaryota</taxon>
        <taxon>Viridiplantae</taxon>
        <taxon>Chlorophyta</taxon>
        <taxon>Mamiellophyceae</taxon>
        <taxon>Mamiellales</taxon>
        <taxon>Mamiellaceae</taxon>
        <taxon>Micromonas</taxon>
    </lineage>
</organism>
<name>C1EJK3_MICCC</name>
<keyword evidence="3" id="KW-1185">Reference proteome</keyword>
<dbReference type="InParanoid" id="C1EJK3"/>
<proteinExistence type="predicted"/>
<dbReference type="AlphaFoldDB" id="C1EJK3"/>
<sequence length="53" mass="6212">MNAESIAEYVTKLGTENRESREKIEQLTKLLMQANDERVDALEELNGFRDKKR</sequence>
<accession>C1EJK3</accession>
<gene>
    <name evidence="2" type="ORF">MICPUN_109668</name>
</gene>